<protein>
    <submittedName>
        <fullName evidence="3">Uncharacterized protein</fullName>
    </submittedName>
</protein>
<evidence type="ECO:0000313" key="3">
    <source>
        <dbReference type="EMBL" id="QCO09695.1"/>
    </source>
</evidence>
<evidence type="ECO:0000313" key="4">
    <source>
        <dbReference type="Proteomes" id="UP000298774"/>
    </source>
</evidence>
<evidence type="ECO:0000313" key="5">
    <source>
        <dbReference type="Proteomes" id="UP001277471"/>
    </source>
</evidence>
<dbReference type="KEGG" id="abf:AMK58_03920"/>
<evidence type="ECO:0000313" key="2">
    <source>
        <dbReference type="EMBL" id="MDX5953283.1"/>
    </source>
</evidence>
<feature type="region of interest" description="Disordered" evidence="1">
    <location>
        <begin position="1"/>
        <end position="41"/>
    </location>
</feature>
<gene>
    <name evidence="3" type="ORF">D3868_12015</name>
    <name evidence="2" type="ORF">SIM66_19070</name>
</gene>
<keyword evidence="5" id="KW-1185">Reference proteome</keyword>
<dbReference type="Proteomes" id="UP001277471">
    <property type="component" value="Unassembled WGS sequence"/>
</dbReference>
<reference evidence="3 4" key="1">
    <citation type="submission" date="2018-09" db="EMBL/GenBank/DDBJ databases">
        <title>Whole genome based analysis of evolution and adaptive divergence in Indian and Brazilian strains of Azospirillum brasilense.</title>
        <authorList>
            <person name="Singh C."/>
            <person name="Tripathi A.K."/>
        </authorList>
    </citation>
    <scope>NUCLEOTIDE SEQUENCE [LARGE SCALE GENOMIC DNA]</scope>
    <source>
        <strain evidence="3 4">MTCC4038</strain>
    </source>
</reference>
<dbReference type="EMBL" id="CP032339">
    <property type="protein sequence ID" value="QCO09695.1"/>
    <property type="molecule type" value="Genomic_DNA"/>
</dbReference>
<organism evidence="3 4">
    <name type="scientific">Azospirillum brasilense</name>
    <dbReference type="NCBI Taxonomy" id="192"/>
    <lineage>
        <taxon>Bacteria</taxon>
        <taxon>Pseudomonadati</taxon>
        <taxon>Pseudomonadota</taxon>
        <taxon>Alphaproteobacteria</taxon>
        <taxon>Rhodospirillales</taxon>
        <taxon>Azospirillaceae</taxon>
        <taxon>Azospirillum</taxon>
    </lineage>
</organism>
<dbReference type="Proteomes" id="UP000298774">
    <property type="component" value="Chromosome"/>
</dbReference>
<reference evidence="2 5" key="2">
    <citation type="submission" date="2023-11" db="EMBL/GenBank/DDBJ databases">
        <title>MicrobeMod: A computational toolkit for identifying prokaryotic methylation and restriction-modification with nanopore sequencing.</title>
        <authorList>
            <person name="Crits-Christoph A."/>
            <person name="Kang S.C."/>
            <person name="Lee H."/>
            <person name="Ostrov N."/>
        </authorList>
    </citation>
    <scope>NUCLEOTIDE SEQUENCE [LARGE SCALE GENOMIC DNA]</scope>
    <source>
        <strain evidence="2 5">ATCC 29145</strain>
    </source>
</reference>
<accession>A0A0P0F4S2</accession>
<proteinExistence type="predicted"/>
<dbReference type="RefSeq" id="WP_059398644.1">
    <property type="nucleotide sequence ID" value="NZ_CP012914.1"/>
</dbReference>
<dbReference type="GeneID" id="56450482"/>
<dbReference type="AlphaFoldDB" id="A0A0P0F4S2"/>
<sequence length="88" mass="9671">MIKATRSTIARPRSSRPPSSRPLGDWPADMTRTEGAWSNRPECPLLPRAGAGFLRDRLHVTIGSQPLPYGLSDMAVDATLSLMLRRGK</sequence>
<name>A0A0P0F4S2_AZOBR</name>
<evidence type="ECO:0000256" key="1">
    <source>
        <dbReference type="SAM" id="MobiDB-lite"/>
    </source>
</evidence>
<dbReference type="EMBL" id="JAWXYC010000004">
    <property type="protein sequence ID" value="MDX5953283.1"/>
    <property type="molecule type" value="Genomic_DNA"/>
</dbReference>